<dbReference type="Proteomes" id="UP000827872">
    <property type="component" value="Linkage Group LG07"/>
</dbReference>
<organism evidence="1 2">
    <name type="scientific">Sphaerodactylus townsendi</name>
    <dbReference type="NCBI Taxonomy" id="933632"/>
    <lineage>
        <taxon>Eukaryota</taxon>
        <taxon>Metazoa</taxon>
        <taxon>Chordata</taxon>
        <taxon>Craniata</taxon>
        <taxon>Vertebrata</taxon>
        <taxon>Euteleostomi</taxon>
        <taxon>Lepidosauria</taxon>
        <taxon>Squamata</taxon>
        <taxon>Bifurcata</taxon>
        <taxon>Gekkota</taxon>
        <taxon>Sphaerodactylidae</taxon>
        <taxon>Sphaerodactylus</taxon>
    </lineage>
</organism>
<protein>
    <submittedName>
        <fullName evidence="1">Uncharacterized protein</fullName>
    </submittedName>
</protein>
<name>A0ACB8ESQ5_9SAUR</name>
<reference evidence="1" key="1">
    <citation type="submission" date="2021-08" db="EMBL/GenBank/DDBJ databases">
        <title>The first chromosome-level gecko genome reveals the dynamic sex chromosomes of Neotropical dwarf geckos (Sphaerodactylidae: Sphaerodactylus).</title>
        <authorList>
            <person name="Pinto B.J."/>
            <person name="Keating S.E."/>
            <person name="Gamble T."/>
        </authorList>
    </citation>
    <scope>NUCLEOTIDE SEQUENCE</scope>
    <source>
        <strain evidence="1">TG3544</strain>
    </source>
</reference>
<proteinExistence type="predicted"/>
<gene>
    <name evidence="1" type="ORF">K3G42_027338</name>
</gene>
<dbReference type="EMBL" id="CM037620">
    <property type="protein sequence ID" value="KAH7995647.1"/>
    <property type="molecule type" value="Genomic_DNA"/>
</dbReference>
<comment type="caution">
    <text evidence="1">The sequence shown here is derived from an EMBL/GenBank/DDBJ whole genome shotgun (WGS) entry which is preliminary data.</text>
</comment>
<evidence type="ECO:0000313" key="2">
    <source>
        <dbReference type="Proteomes" id="UP000827872"/>
    </source>
</evidence>
<evidence type="ECO:0000313" key="1">
    <source>
        <dbReference type="EMBL" id="KAH7995647.1"/>
    </source>
</evidence>
<accession>A0ACB8ESQ5</accession>
<keyword evidence="2" id="KW-1185">Reference proteome</keyword>
<sequence>MLCVYSFGPQPAFLRKKKVREGEKLKLKSAKAIFSMAQHTEFVIHFSDITKANWRSYCKHIPYCTSATGNQMRVNDPVILFFLNWHSINQKELLGQCNCCILCFFFFKSEKGVIVGIGVGINMKTKAWYICRNVENTKYF</sequence>